<accession>A0A1B6DNR0</accession>
<feature type="transmembrane region" description="Helical" evidence="5">
    <location>
        <begin position="276"/>
        <end position="299"/>
    </location>
</feature>
<dbReference type="AlphaFoldDB" id="A0A1B6DNR0"/>
<feature type="transmembrane region" description="Helical" evidence="5">
    <location>
        <begin position="340"/>
        <end position="363"/>
    </location>
</feature>
<dbReference type="PANTHER" id="PTHR48021">
    <property type="match status" value="1"/>
</dbReference>
<evidence type="ECO:0000256" key="1">
    <source>
        <dbReference type="ARBA" id="ARBA00004141"/>
    </source>
</evidence>
<feature type="transmembrane region" description="Helical" evidence="5">
    <location>
        <begin position="311"/>
        <end position="333"/>
    </location>
</feature>
<keyword evidence="2 5" id="KW-0812">Transmembrane</keyword>
<dbReference type="InterPro" id="IPR050549">
    <property type="entry name" value="MFS_Trehalose_Transporter"/>
</dbReference>
<dbReference type="GO" id="GO:0016020">
    <property type="term" value="C:membrane"/>
    <property type="evidence" value="ECO:0007669"/>
    <property type="project" value="UniProtKB-SubCell"/>
</dbReference>
<dbReference type="Pfam" id="PF00083">
    <property type="entry name" value="Sugar_tr"/>
    <property type="match status" value="1"/>
</dbReference>
<dbReference type="Gene3D" id="1.20.1250.20">
    <property type="entry name" value="MFS general substrate transporter like domains"/>
    <property type="match status" value="1"/>
</dbReference>
<feature type="transmembrane region" description="Helical" evidence="5">
    <location>
        <begin position="165"/>
        <end position="186"/>
    </location>
</feature>
<evidence type="ECO:0000313" key="7">
    <source>
        <dbReference type="EMBL" id="JAS19505.1"/>
    </source>
</evidence>
<gene>
    <name evidence="7" type="ORF">g.20525</name>
    <name evidence="8" type="ORF">g.20528</name>
</gene>
<dbReference type="InterPro" id="IPR005828">
    <property type="entry name" value="MFS_sugar_transport-like"/>
</dbReference>
<feature type="domain" description="Major facilitator superfamily (MFS) profile" evidence="6">
    <location>
        <begin position="35"/>
        <end position="466"/>
    </location>
</feature>
<dbReference type="PROSITE" id="PS00216">
    <property type="entry name" value="SUGAR_TRANSPORT_1"/>
    <property type="match status" value="1"/>
</dbReference>
<dbReference type="EMBL" id="GEDC01017793">
    <property type="protein sequence ID" value="JAS19505.1"/>
    <property type="molecule type" value="Transcribed_RNA"/>
</dbReference>
<evidence type="ECO:0000256" key="2">
    <source>
        <dbReference type="ARBA" id="ARBA00022692"/>
    </source>
</evidence>
<sequence>MAEGPYSPLKDKKNNDMRITISEKWKNFKNLGIGKALAATVATHINSVSIGMCQGYSAILLPQLEEATSPIQANTDEGSWIASLGVITNPLGAILSGILMEWLGRKRAVQLVSIPFFVGWLMIAFSQNLLILCIGRAITGMAIGMGAACYVYVAEISLPEHRGFLSAFGPIFVSFGVLLVYCFGYFFRWQMAAVACGVTAVISFITITFIPETPTWFISQGKEDKATKSVVWLRGDNDQAKNEVVVLSEASRSKKKTEENTSCLSIFAQPSVWKPFFILICFFIFQEGSGLYVILYYAVNFFQESGSTMDKYVLSIIVASVRLCMSVVGTICIKKFNRRTMAMVSGVAMAISMGVAGTYEYFYGSQSVSSRPWSWIPQVCIVAHVCGSMLGMLQLPWVMIGELFPSSVRGFMSGIVSSLAYFFIFLLIKGYNTFLAYLNVYGLMWVFAAISLSVILFTLLCLPETQGRTLIEIENSFHGIKTKHKDVEARKQNECLK</sequence>
<reference evidence="8" key="1">
    <citation type="submission" date="2015-12" db="EMBL/GenBank/DDBJ databases">
        <title>De novo transcriptome assembly of four potential Pierce s Disease insect vectors from Arizona vineyards.</title>
        <authorList>
            <person name="Tassone E.E."/>
        </authorList>
    </citation>
    <scope>NUCLEOTIDE SEQUENCE</scope>
</reference>
<feature type="transmembrane region" description="Helical" evidence="5">
    <location>
        <begin position="129"/>
        <end position="153"/>
    </location>
</feature>
<keyword evidence="4 5" id="KW-0472">Membrane</keyword>
<name>A0A1B6DNR0_9HEMI</name>
<feature type="transmembrane region" description="Helical" evidence="5">
    <location>
        <begin position="375"/>
        <end position="398"/>
    </location>
</feature>
<feature type="transmembrane region" description="Helical" evidence="5">
    <location>
        <begin position="192"/>
        <end position="210"/>
    </location>
</feature>
<dbReference type="PANTHER" id="PTHR48021:SF32">
    <property type="entry name" value="FACILITATED TREHALOSE TRANSPORTER TRET1-2 HOMOLOG-LIKE PROTEIN"/>
    <property type="match status" value="1"/>
</dbReference>
<organism evidence="8">
    <name type="scientific">Clastoptera arizonana</name>
    <name type="common">Arizona spittle bug</name>
    <dbReference type="NCBI Taxonomy" id="38151"/>
    <lineage>
        <taxon>Eukaryota</taxon>
        <taxon>Metazoa</taxon>
        <taxon>Ecdysozoa</taxon>
        <taxon>Arthropoda</taxon>
        <taxon>Hexapoda</taxon>
        <taxon>Insecta</taxon>
        <taxon>Pterygota</taxon>
        <taxon>Neoptera</taxon>
        <taxon>Paraneoptera</taxon>
        <taxon>Hemiptera</taxon>
        <taxon>Auchenorrhyncha</taxon>
        <taxon>Cercopoidea</taxon>
        <taxon>Clastopteridae</taxon>
        <taxon>Clastoptera</taxon>
    </lineage>
</organism>
<dbReference type="FunFam" id="1.20.1250.20:FF:000249">
    <property type="entry name" value="facilitated trehalose transporter Tret1"/>
    <property type="match status" value="1"/>
</dbReference>
<dbReference type="GO" id="GO:0022857">
    <property type="term" value="F:transmembrane transporter activity"/>
    <property type="evidence" value="ECO:0007669"/>
    <property type="project" value="InterPro"/>
</dbReference>
<dbReference type="EMBL" id="GEDC01009990">
    <property type="protein sequence ID" value="JAS27308.1"/>
    <property type="molecule type" value="Transcribed_RNA"/>
</dbReference>
<evidence type="ECO:0000256" key="4">
    <source>
        <dbReference type="ARBA" id="ARBA00023136"/>
    </source>
</evidence>
<evidence type="ECO:0000259" key="6">
    <source>
        <dbReference type="PROSITE" id="PS50850"/>
    </source>
</evidence>
<dbReference type="InterPro" id="IPR036259">
    <property type="entry name" value="MFS_trans_sf"/>
</dbReference>
<comment type="subcellular location">
    <subcellularLocation>
        <location evidence="1">Membrane</location>
        <topology evidence="1">Multi-pass membrane protein</topology>
    </subcellularLocation>
</comment>
<feature type="transmembrane region" description="Helical" evidence="5">
    <location>
        <begin position="410"/>
        <end position="428"/>
    </location>
</feature>
<dbReference type="PROSITE" id="PS50850">
    <property type="entry name" value="MFS"/>
    <property type="match status" value="1"/>
</dbReference>
<evidence type="ECO:0000256" key="5">
    <source>
        <dbReference type="SAM" id="Phobius"/>
    </source>
</evidence>
<evidence type="ECO:0000313" key="8">
    <source>
        <dbReference type="EMBL" id="JAS27308.1"/>
    </source>
</evidence>
<dbReference type="InterPro" id="IPR020846">
    <property type="entry name" value="MFS_dom"/>
</dbReference>
<dbReference type="InterPro" id="IPR005829">
    <property type="entry name" value="Sugar_transporter_CS"/>
</dbReference>
<feature type="transmembrane region" description="Helical" evidence="5">
    <location>
        <begin position="107"/>
        <end position="123"/>
    </location>
</feature>
<protein>
    <recommendedName>
        <fullName evidence="6">Major facilitator superfamily (MFS) profile domain-containing protein</fullName>
    </recommendedName>
</protein>
<proteinExistence type="predicted"/>
<feature type="transmembrane region" description="Helical" evidence="5">
    <location>
        <begin position="440"/>
        <end position="462"/>
    </location>
</feature>
<evidence type="ECO:0000256" key="3">
    <source>
        <dbReference type="ARBA" id="ARBA00022989"/>
    </source>
</evidence>
<dbReference type="SUPFAM" id="SSF103473">
    <property type="entry name" value="MFS general substrate transporter"/>
    <property type="match status" value="1"/>
</dbReference>
<keyword evidence="3 5" id="KW-1133">Transmembrane helix</keyword>